<feature type="chain" id="PRO_5036116255" evidence="3">
    <location>
        <begin position="23"/>
        <end position="255"/>
    </location>
</feature>
<dbReference type="Gene3D" id="1.20.140.150">
    <property type="match status" value="1"/>
</dbReference>
<feature type="region of interest" description="Disordered" evidence="1">
    <location>
        <begin position="90"/>
        <end position="109"/>
    </location>
</feature>
<evidence type="ECO:0000313" key="4">
    <source>
        <dbReference type="EMBL" id="KAF0695927.1"/>
    </source>
</evidence>
<accession>A0A485KYK2</accession>
<evidence type="ECO:0000256" key="2">
    <source>
        <dbReference type="SAM" id="Phobius"/>
    </source>
</evidence>
<keyword evidence="2" id="KW-1133">Transmembrane helix</keyword>
<keyword evidence="2" id="KW-0472">Membrane</keyword>
<feature type="signal peptide" evidence="3">
    <location>
        <begin position="1"/>
        <end position="22"/>
    </location>
</feature>
<dbReference type="EMBL" id="CAADRA010005463">
    <property type="protein sequence ID" value="VFT90114.1"/>
    <property type="molecule type" value="Genomic_DNA"/>
</dbReference>
<dbReference type="Proteomes" id="UP000332933">
    <property type="component" value="Unassembled WGS sequence"/>
</dbReference>
<proteinExistence type="predicted"/>
<evidence type="ECO:0000313" key="5">
    <source>
        <dbReference type="EMBL" id="VFT90114.1"/>
    </source>
</evidence>
<reference evidence="5 6" key="1">
    <citation type="submission" date="2019-03" db="EMBL/GenBank/DDBJ databases">
        <authorList>
            <person name="Gaulin E."/>
            <person name="Dumas B."/>
        </authorList>
    </citation>
    <scope>NUCLEOTIDE SEQUENCE [LARGE SCALE GENOMIC DNA]</scope>
    <source>
        <strain evidence="5">CBS 568.67</strain>
    </source>
</reference>
<protein>
    <submittedName>
        <fullName evidence="5">Aste57867_13275 protein</fullName>
    </submittedName>
</protein>
<organism evidence="5 6">
    <name type="scientific">Aphanomyces stellatus</name>
    <dbReference type="NCBI Taxonomy" id="120398"/>
    <lineage>
        <taxon>Eukaryota</taxon>
        <taxon>Sar</taxon>
        <taxon>Stramenopiles</taxon>
        <taxon>Oomycota</taxon>
        <taxon>Saprolegniomycetes</taxon>
        <taxon>Saprolegniales</taxon>
        <taxon>Verrucalvaceae</taxon>
        <taxon>Aphanomyces</taxon>
    </lineage>
</organism>
<dbReference type="AlphaFoldDB" id="A0A485KYK2"/>
<reference evidence="4" key="2">
    <citation type="submission" date="2019-06" db="EMBL/GenBank/DDBJ databases">
        <title>Genomics analysis of Aphanomyces spp. identifies a new class of oomycete effector associated with host adaptation.</title>
        <authorList>
            <person name="Gaulin E."/>
        </authorList>
    </citation>
    <scope>NUCLEOTIDE SEQUENCE</scope>
    <source>
        <strain evidence="4">CBS 578.67</strain>
    </source>
</reference>
<keyword evidence="3" id="KW-0732">Signal</keyword>
<feature type="transmembrane region" description="Helical" evidence="2">
    <location>
        <begin position="150"/>
        <end position="175"/>
    </location>
</feature>
<gene>
    <name evidence="5" type="primary">Aste57867_13275</name>
    <name evidence="4" type="ORF">As57867_013226</name>
    <name evidence="5" type="ORF">ASTE57867_13275</name>
</gene>
<dbReference type="EMBL" id="VJMH01005442">
    <property type="protein sequence ID" value="KAF0695927.1"/>
    <property type="molecule type" value="Genomic_DNA"/>
</dbReference>
<keyword evidence="6" id="KW-1185">Reference proteome</keyword>
<evidence type="ECO:0000256" key="1">
    <source>
        <dbReference type="SAM" id="MobiDB-lite"/>
    </source>
</evidence>
<feature type="transmembrane region" description="Helical" evidence="2">
    <location>
        <begin position="218"/>
        <end position="239"/>
    </location>
</feature>
<feature type="transmembrane region" description="Helical" evidence="2">
    <location>
        <begin position="187"/>
        <end position="206"/>
    </location>
</feature>
<feature type="compositionally biased region" description="Low complexity" evidence="1">
    <location>
        <begin position="98"/>
        <end position="109"/>
    </location>
</feature>
<evidence type="ECO:0000256" key="3">
    <source>
        <dbReference type="SAM" id="SignalP"/>
    </source>
</evidence>
<sequence>MSCVNLISTFLGGFALLFSAAAVCMPAWSTTDVLSSNTTTASFSAGVWGYCTRPPFASNALEFDNCISYFSWVQTKGHHLLPATTVAPLRDEGKTTNSSLPPSRPLGSSSTASCSLRALLASIAATSPTSMADWSPFVDRVCGAYGQTSLGLTLVSLAFGLQALVLATSFMAFCVHRPWLSVASKASTVLAWLTCACSALLWFIAAYNVRGISLGASFMLQAWATALYLASFLAVHFLMPPRRLHKTMENPAGVP</sequence>
<name>A0A485KYK2_9STRA</name>
<evidence type="ECO:0000313" key="6">
    <source>
        <dbReference type="Proteomes" id="UP000332933"/>
    </source>
</evidence>
<keyword evidence="2" id="KW-0812">Transmembrane</keyword>